<sequence>MRYKIALLPLFALLAACSSKPQGASGSSPQEGFLRPPGAGQGMLSADFLGQPQTEAFITMMVKKHGFDRRQLESWLGQARRLDYVLRLMDRQAPNVAPAVGPNGAWLRYRKNFITRAMSKTEWLSGINIRPNFSKLSRNTVYLPKLLSALSGLKPVGAG</sequence>
<keyword evidence="2" id="KW-0456">Lyase</keyword>
<dbReference type="GO" id="GO:0016829">
    <property type="term" value="F:lyase activity"/>
    <property type="evidence" value="ECO:0007669"/>
    <property type="project" value="UniProtKB-KW"/>
</dbReference>
<dbReference type="PROSITE" id="PS51257">
    <property type="entry name" value="PROKAR_LIPOPROTEIN"/>
    <property type="match status" value="1"/>
</dbReference>
<protein>
    <submittedName>
        <fullName evidence="2">Membrane-bound lytic murein transglycosylase B</fullName>
        <ecNumber evidence="2">4.2.2.-</ecNumber>
    </submittedName>
</protein>
<dbReference type="KEGG" id="tpty:NCTC11468_00965"/>
<dbReference type="EMBL" id="LS483499">
    <property type="protein sequence ID" value="SQK72877.1"/>
    <property type="molecule type" value="Genomic_DNA"/>
</dbReference>
<evidence type="ECO:0000313" key="2">
    <source>
        <dbReference type="EMBL" id="SQK72877.1"/>
    </source>
</evidence>
<dbReference type="AlphaFoldDB" id="A0A2X5NIE6"/>
<dbReference type="Gene3D" id="1.10.8.350">
    <property type="entry name" value="Bacterial muramidase"/>
    <property type="match status" value="1"/>
</dbReference>
<dbReference type="Proteomes" id="UP000248758">
    <property type="component" value="Chromosome 1"/>
</dbReference>
<reference evidence="2 3" key="1">
    <citation type="submission" date="2018-06" db="EMBL/GenBank/DDBJ databases">
        <authorList>
            <consortium name="Pathogen Informatics"/>
            <person name="Doyle S."/>
        </authorList>
    </citation>
    <scope>NUCLEOTIDE SEQUENCE [LARGE SCALE GENOMIC DNA]</scope>
    <source>
        <strain evidence="2 3">NCTC11468</strain>
    </source>
</reference>
<gene>
    <name evidence="2" type="primary">mltB_1</name>
    <name evidence="2" type="ORF">NCTC11468_00965</name>
</gene>
<organism evidence="2 3">
    <name type="scientific">Tatumella ptyseos</name>
    <dbReference type="NCBI Taxonomy" id="82987"/>
    <lineage>
        <taxon>Bacteria</taxon>
        <taxon>Pseudomonadati</taxon>
        <taxon>Pseudomonadota</taxon>
        <taxon>Gammaproteobacteria</taxon>
        <taxon>Enterobacterales</taxon>
        <taxon>Erwiniaceae</taxon>
        <taxon>Tatumella</taxon>
    </lineage>
</organism>
<evidence type="ECO:0000256" key="1">
    <source>
        <dbReference type="SAM" id="SignalP"/>
    </source>
</evidence>
<feature type="signal peptide" evidence="1">
    <location>
        <begin position="1"/>
        <end position="24"/>
    </location>
</feature>
<feature type="chain" id="PRO_5016148372" evidence="1">
    <location>
        <begin position="25"/>
        <end position="159"/>
    </location>
</feature>
<evidence type="ECO:0000313" key="3">
    <source>
        <dbReference type="Proteomes" id="UP000248758"/>
    </source>
</evidence>
<dbReference type="InterPro" id="IPR023346">
    <property type="entry name" value="Lysozyme-like_dom_sf"/>
</dbReference>
<accession>A0A2X5NIE6</accession>
<name>A0A2X5NIE6_9GAMM</name>
<dbReference type="EC" id="4.2.2.-" evidence="2"/>
<keyword evidence="1" id="KW-0732">Signal</keyword>
<dbReference type="SUPFAM" id="SSF53955">
    <property type="entry name" value="Lysozyme-like"/>
    <property type="match status" value="1"/>
</dbReference>
<proteinExistence type="predicted"/>